<dbReference type="SMART" id="SM00903">
    <property type="entry name" value="Flavin_Reduct"/>
    <property type="match status" value="1"/>
</dbReference>
<dbReference type="RefSeq" id="WP_258543264.1">
    <property type="nucleotide sequence ID" value="NZ_OU015584.1"/>
</dbReference>
<dbReference type="AlphaFoldDB" id="A0A916JPY4"/>
<gene>
    <name evidence="6" type="ORF">CRYO30217_03074</name>
</gene>
<dbReference type="PANTHER" id="PTHR33798">
    <property type="entry name" value="FLAVOPROTEIN OXYGENASE"/>
    <property type="match status" value="1"/>
</dbReference>
<comment type="cofactor">
    <cofactor evidence="1">
        <name>FMN</name>
        <dbReference type="ChEBI" id="CHEBI:58210"/>
    </cofactor>
</comment>
<dbReference type="Proteomes" id="UP000683507">
    <property type="component" value="Chromosome"/>
</dbReference>
<accession>A0A916JPY4</accession>
<dbReference type="InterPro" id="IPR002563">
    <property type="entry name" value="Flavin_Rdtase-like_dom"/>
</dbReference>
<evidence type="ECO:0000259" key="5">
    <source>
        <dbReference type="SMART" id="SM00903"/>
    </source>
</evidence>
<dbReference type="EMBL" id="OU015584">
    <property type="protein sequence ID" value="CAG5086298.1"/>
    <property type="molecule type" value="Genomic_DNA"/>
</dbReference>
<dbReference type="GO" id="GO:0016646">
    <property type="term" value="F:oxidoreductase activity, acting on the CH-NH group of donors, NAD or NADP as acceptor"/>
    <property type="evidence" value="ECO:0007669"/>
    <property type="project" value="UniProtKB-ARBA"/>
</dbReference>
<evidence type="ECO:0000256" key="4">
    <source>
        <dbReference type="ARBA" id="ARBA00038054"/>
    </source>
</evidence>
<evidence type="ECO:0000313" key="7">
    <source>
        <dbReference type="Proteomes" id="UP000683507"/>
    </source>
</evidence>
<comment type="similarity">
    <text evidence="4">Belongs to the flavoredoxin family.</text>
</comment>
<dbReference type="PANTHER" id="PTHR33798:SF5">
    <property type="entry name" value="FLAVIN REDUCTASE LIKE DOMAIN-CONTAINING PROTEIN"/>
    <property type="match status" value="1"/>
</dbReference>
<dbReference type="SUPFAM" id="SSF50475">
    <property type="entry name" value="FMN-binding split barrel"/>
    <property type="match status" value="1"/>
</dbReference>
<sequence>MLTIDTSVTKNPKLHHYLLGAVGPRPICFASTVDRDGNRNLAPFSFFNVFSSNPPIAVFSPANSGRTGLPKDTLLNVKEVPEVVINIVNYDVVHQMSLSSSPYEKQVDEFVKSGLTPIASESIRPYRVKECPVQMECKVLEVKALGEGGGAGNLVICEVLKIHIADEVLNEEQMIDQQKIDLVARMGGNWYCRADENSMFEIKKPITTCGIGVDAIPEEVLNSGEFSPNELGQLGGIEELPDETAVNDFKLIELSDLFVELEDDPIKLEKELYKIAKKYLLEENIEEAWKAILSFNN</sequence>
<evidence type="ECO:0000313" key="6">
    <source>
        <dbReference type="EMBL" id="CAG5086298.1"/>
    </source>
</evidence>
<protein>
    <recommendedName>
        <fullName evidence="5">Flavin reductase like domain-containing protein</fullName>
    </recommendedName>
</protein>
<name>A0A916JPY4_9FLAO</name>
<dbReference type="Pfam" id="PF01613">
    <property type="entry name" value="Flavin_Reduct"/>
    <property type="match status" value="1"/>
</dbReference>
<dbReference type="InterPro" id="IPR012349">
    <property type="entry name" value="Split_barrel_FMN-bd"/>
</dbReference>
<dbReference type="Gene3D" id="2.30.110.10">
    <property type="entry name" value="Electron Transport, Fmn-binding Protein, Chain A"/>
    <property type="match status" value="1"/>
</dbReference>
<keyword evidence="2" id="KW-0285">Flavoprotein</keyword>
<evidence type="ECO:0000256" key="2">
    <source>
        <dbReference type="ARBA" id="ARBA00022630"/>
    </source>
</evidence>
<keyword evidence="3" id="KW-0288">FMN</keyword>
<reference evidence="6" key="1">
    <citation type="submission" date="2021-04" db="EMBL/GenBank/DDBJ databases">
        <authorList>
            <person name="Rodrigo-Torres L."/>
            <person name="Arahal R. D."/>
            <person name="Lucena T."/>
        </authorList>
    </citation>
    <scope>NUCLEOTIDE SEQUENCE</scope>
    <source>
        <strain evidence="6">AS29M-1</strain>
    </source>
</reference>
<evidence type="ECO:0000256" key="1">
    <source>
        <dbReference type="ARBA" id="ARBA00001917"/>
    </source>
</evidence>
<evidence type="ECO:0000256" key="3">
    <source>
        <dbReference type="ARBA" id="ARBA00022643"/>
    </source>
</evidence>
<keyword evidence="7" id="KW-1185">Reference proteome</keyword>
<organism evidence="6 7">
    <name type="scientific">Parvicella tangerina</name>
    <dbReference type="NCBI Taxonomy" id="2829795"/>
    <lineage>
        <taxon>Bacteria</taxon>
        <taxon>Pseudomonadati</taxon>
        <taxon>Bacteroidota</taxon>
        <taxon>Flavobacteriia</taxon>
        <taxon>Flavobacteriales</taxon>
        <taxon>Parvicellaceae</taxon>
        <taxon>Parvicella</taxon>
    </lineage>
</organism>
<proteinExistence type="inferred from homology"/>
<feature type="domain" description="Flavin reductase like" evidence="5">
    <location>
        <begin position="22"/>
        <end position="177"/>
    </location>
</feature>
<dbReference type="KEGG" id="ptan:CRYO30217_03074"/>
<dbReference type="GO" id="GO:0010181">
    <property type="term" value="F:FMN binding"/>
    <property type="evidence" value="ECO:0007669"/>
    <property type="project" value="InterPro"/>
</dbReference>